<protein>
    <submittedName>
        <fullName evidence="1">Uncharacterized protein</fullName>
    </submittedName>
</protein>
<proteinExistence type="predicted"/>
<gene>
    <name evidence="1" type="ORF">SPARVUS_LOCUS6641030</name>
</gene>
<sequence length="94" mass="10982">MMSGREILFTTVHVITDWPISDYMNRDLTQRSHTSICVPLWTGDTRSVFRYVLWERTQAEDAGAIYEQQPTPALLPSGCLYTWARWEVVKRCLD</sequence>
<evidence type="ECO:0000313" key="2">
    <source>
        <dbReference type="Proteomes" id="UP001162483"/>
    </source>
</evidence>
<organism evidence="1 2">
    <name type="scientific">Staurois parvus</name>
    <dbReference type="NCBI Taxonomy" id="386267"/>
    <lineage>
        <taxon>Eukaryota</taxon>
        <taxon>Metazoa</taxon>
        <taxon>Chordata</taxon>
        <taxon>Craniata</taxon>
        <taxon>Vertebrata</taxon>
        <taxon>Euteleostomi</taxon>
        <taxon>Amphibia</taxon>
        <taxon>Batrachia</taxon>
        <taxon>Anura</taxon>
        <taxon>Neobatrachia</taxon>
        <taxon>Ranoidea</taxon>
        <taxon>Ranidae</taxon>
        <taxon>Staurois</taxon>
    </lineage>
</organism>
<dbReference type="Proteomes" id="UP001162483">
    <property type="component" value="Unassembled WGS sequence"/>
</dbReference>
<dbReference type="EMBL" id="CATNWA010014144">
    <property type="protein sequence ID" value="CAI9568068.1"/>
    <property type="molecule type" value="Genomic_DNA"/>
</dbReference>
<keyword evidence="2" id="KW-1185">Reference proteome</keyword>
<reference evidence="1" key="1">
    <citation type="submission" date="2023-05" db="EMBL/GenBank/DDBJ databases">
        <authorList>
            <person name="Stuckert A."/>
        </authorList>
    </citation>
    <scope>NUCLEOTIDE SEQUENCE</scope>
</reference>
<comment type="caution">
    <text evidence="1">The sequence shown here is derived from an EMBL/GenBank/DDBJ whole genome shotgun (WGS) entry which is preliminary data.</text>
</comment>
<accession>A0ABN9D976</accession>
<name>A0ABN9D976_9NEOB</name>
<evidence type="ECO:0000313" key="1">
    <source>
        <dbReference type="EMBL" id="CAI9568068.1"/>
    </source>
</evidence>